<protein>
    <recommendedName>
        <fullName evidence="5 11">Proline iminopeptidase</fullName>
        <shortName evidence="11">PIP</shortName>
        <ecNumber evidence="4 11">3.4.11.5</ecNumber>
    </recommendedName>
    <alternativeName>
        <fullName evidence="10 11">Prolyl aminopeptidase</fullName>
    </alternativeName>
</protein>
<dbReference type="RefSeq" id="WP_154740173.1">
    <property type="nucleotide sequence ID" value="NZ_WMBQ01000002.1"/>
</dbReference>
<dbReference type="GO" id="GO:0006508">
    <property type="term" value="P:proteolysis"/>
    <property type="evidence" value="ECO:0007669"/>
    <property type="project" value="UniProtKB-KW"/>
</dbReference>
<evidence type="ECO:0000256" key="7">
    <source>
        <dbReference type="ARBA" id="ARBA00022490"/>
    </source>
</evidence>
<comment type="catalytic activity">
    <reaction evidence="1 11 13">
        <text>Release of N-terminal proline from a peptide.</text>
        <dbReference type="EC" id="3.4.11.5"/>
    </reaction>
</comment>
<comment type="subcellular location">
    <subcellularLocation>
        <location evidence="2 11">Cytoplasm</location>
    </subcellularLocation>
</comment>
<feature type="domain" description="AB hydrolase-1" evidence="14">
    <location>
        <begin position="41"/>
        <end position="301"/>
    </location>
</feature>
<dbReference type="Proteomes" id="UP000440694">
    <property type="component" value="Unassembled WGS sequence"/>
</dbReference>
<keyword evidence="16" id="KW-1185">Reference proteome</keyword>
<dbReference type="PIRSF" id="PIRSF006431">
    <property type="entry name" value="Pept_S33"/>
    <property type="match status" value="1"/>
</dbReference>
<evidence type="ECO:0000256" key="13">
    <source>
        <dbReference type="RuleBase" id="RU003421"/>
    </source>
</evidence>
<evidence type="ECO:0000313" key="15">
    <source>
        <dbReference type="EMBL" id="MTD95648.1"/>
    </source>
</evidence>
<proteinExistence type="inferred from homology"/>
<dbReference type="Pfam" id="PF00561">
    <property type="entry name" value="Abhydrolase_1"/>
    <property type="match status" value="1"/>
</dbReference>
<evidence type="ECO:0000259" key="14">
    <source>
        <dbReference type="Pfam" id="PF00561"/>
    </source>
</evidence>
<evidence type="ECO:0000256" key="1">
    <source>
        <dbReference type="ARBA" id="ARBA00001585"/>
    </source>
</evidence>
<feature type="active site" description="Nucleophile" evidence="12">
    <location>
        <position position="113"/>
    </location>
</feature>
<organism evidence="15 16">
    <name type="scientific">Hyphomicrobium album</name>
    <dbReference type="NCBI Taxonomy" id="2665159"/>
    <lineage>
        <taxon>Bacteria</taxon>
        <taxon>Pseudomonadati</taxon>
        <taxon>Pseudomonadota</taxon>
        <taxon>Alphaproteobacteria</taxon>
        <taxon>Hyphomicrobiales</taxon>
        <taxon>Hyphomicrobiaceae</taxon>
        <taxon>Hyphomicrobium</taxon>
    </lineage>
</organism>
<dbReference type="GO" id="GO:0004177">
    <property type="term" value="F:aminopeptidase activity"/>
    <property type="evidence" value="ECO:0007669"/>
    <property type="project" value="UniProtKB-UniRule"/>
</dbReference>
<comment type="similarity">
    <text evidence="3 11 13">Belongs to the peptidase S33 family.</text>
</comment>
<accession>A0A6I3KMV7</accession>
<dbReference type="AlphaFoldDB" id="A0A6I3KMV7"/>
<dbReference type="InterPro" id="IPR002410">
    <property type="entry name" value="Peptidase_S33"/>
</dbReference>
<evidence type="ECO:0000256" key="8">
    <source>
        <dbReference type="ARBA" id="ARBA00022670"/>
    </source>
</evidence>
<evidence type="ECO:0000313" key="16">
    <source>
        <dbReference type="Proteomes" id="UP000440694"/>
    </source>
</evidence>
<dbReference type="InterPro" id="IPR000073">
    <property type="entry name" value="AB_hydrolase_1"/>
</dbReference>
<dbReference type="PRINTS" id="PR00793">
    <property type="entry name" value="PROAMNOPTASE"/>
</dbReference>
<evidence type="ECO:0000256" key="10">
    <source>
        <dbReference type="ARBA" id="ARBA00029605"/>
    </source>
</evidence>
<keyword evidence="6 11" id="KW-0031">Aminopeptidase</keyword>
<dbReference type="InterPro" id="IPR029058">
    <property type="entry name" value="AB_hydrolase_fold"/>
</dbReference>
<dbReference type="EMBL" id="WMBQ01000002">
    <property type="protein sequence ID" value="MTD95648.1"/>
    <property type="molecule type" value="Genomic_DNA"/>
</dbReference>
<evidence type="ECO:0000256" key="12">
    <source>
        <dbReference type="PIRSR" id="PIRSR006431-1"/>
    </source>
</evidence>
<name>A0A6I3KMV7_9HYPH</name>
<dbReference type="Gene3D" id="3.40.50.1820">
    <property type="entry name" value="alpha/beta hydrolase"/>
    <property type="match status" value="1"/>
</dbReference>
<dbReference type="EC" id="3.4.11.5" evidence="4 11"/>
<evidence type="ECO:0000256" key="6">
    <source>
        <dbReference type="ARBA" id="ARBA00022438"/>
    </source>
</evidence>
<keyword evidence="7 11" id="KW-0963">Cytoplasm</keyword>
<feature type="active site" description="Proton donor" evidence="12">
    <location>
        <position position="297"/>
    </location>
</feature>
<dbReference type="GO" id="GO:0005737">
    <property type="term" value="C:cytoplasm"/>
    <property type="evidence" value="ECO:0007669"/>
    <property type="project" value="UniProtKB-SubCell"/>
</dbReference>
<evidence type="ECO:0000256" key="9">
    <source>
        <dbReference type="ARBA" id="ARBA00022801"/>
    </source>
</evidence>
<feature type="active site" evidence="12">
    <location>
        <position position="269"/>
    </location>
</feature>
<sequence>MPDQATQAEPLRPFDARMLSVGDGHWLYVEEVGRADGIPAIFLHGGPGSGSQHLHRRLFDASRFHAFLFDQRGAGRSHPYLSLEANTTQHLIADIEAIRTHFGIERWLVVGGSWGSTLAIAYAEAHPERVTGLVMRAIFLGTRAEVVWAFVDGPRLFRPELYADFVAQLPENERADPLAAYLRRLADPDPAVQVPAAQTWAAYERALSELAPANVRLSPPVGRSERPPPTAIVEGHYIRNDFFLAPDQLLREAHRLEGIPGVIVQGRYDLLCPPKAAYALSAAWGNCELQVIDKAGHAISEPGVMQALAAAVAKLGNRR</sequence>
<reference evidence="15 16" key="1">
    <citation type="submission" date="2019-11" db="EMBL/GenBank/DDBJ databases">
        <title>Identification of a novel strain.</title>
        <authorList>
            <person name="Xu Q."/>
            <person name="Wang G."/>
        </authorList>
    </citation>
    <scope>NUCLEOTIDE SEQUENCE [LARGE SCALE GENOMIC DNA]</scope>
    <source>
        <strain evidence="16">xq</strain>
    </source>
</reference>
<evidence type="ECO:0000256" key="4">
    <source>
        <dbReference type="ARBA" id="ARBA00012568"/>
    </source>
</evidence>
<dbReference type="NCBIfam" id="TIGR01249">
    <property type="entry name" value="pro_imino_pep_1"/>
    <property type="match status" value="1"/>
</dbReference>
<keyword evidence="8 11" id="KW-0645">Protease</keyword>
<dbReference type="PANTHER" id="PTHR43722:SF1">
    <property type="entry name" value="PROLINE IMINOPEPTIDASE"/>
    <property type="match status" value="1"/>
</dbReference>
<dbReference type="SUPFAM" id="SSF53474">
    <property type="entry name" value="alpha/beta-Hydrolases"/>
    <property type="match status" value="1"/>
</dbReference>
<evidence type="ECO:0000256" key="2">
    <source>
        <dbReference type="ARBA" id="ARBA00004496"/>
    </source>
</evidence>
<dbReference type="InterPro" id="IPR005944">
    <property type="entry name" value="Pro_iminopeptidase"/>
</dbReference>
<evidence type="ECO:0000256" key="3">
    <source>
        <dbReference type="ARBA" id="ARBA00010088"/>
    </source>
</evidence>
<dbReference type="PANTHER" id="PTHR43722">
    <property type="entry name" value="PROLINE IMINOPEPTIDASE"/>
    <property type="match status" value="1"/>
</dbReference>
<keyword evidence="9 11" id="KW-0378">Hydrolase</keyword>
<comment type="caution">
    <text evidence="15">The sequence shown here is derived from an EMBL/GenBank/DDBJ whole genome shotgun (WGS) entry which is preliminary data.</text>
</comment>
<evidence type="ECO:0000256" key="11">
    <source>
        <dbReference type="PIRNR" id="PIRNR006431"/>
    </source>
</evidence>
<evidence type="ECO:0000256" key="5">
    <source>
        <dbReference type="ARBA" id="ARBA00021843"/>
    </source>
</evidence>
<gene>
    <name evidence="15" type="primary">pip</name>
    <name evidence="15" type="ORF">GIW81_15015</name>
</gene>